<keyword evidence="2" id="KW-1185">Reference proteome</keyword>
<dbReference type="InterPro" id="IPR052517">
    <property type="entry name" value="GlcG_carb_metab_protein"/>
</dbReference>
<dbReference type="Pfam" id="PF03928">
    <property type="entry name" value="HbpS-like"/>
    <property type="match status" value="1"/>
</dbReference>
<dbReference type="EMBL" id="MSDO01000025">
    <property type="protein sequence ID" value="OLO03046.1"/>
    <property type="molecule type" value="Genomic_DNA"/>
</dbReference>
<name>A0A1Q8SNT8_9GAMM</name>
<dbReference type="Proteomes" id="UP000186878">
    <property type="component" value="Unassembled WGS sequence"/>
</dbReference>
<sequence length="154" mass="15741">MARNVYLTHQTLTRTQARTIIEAALAYANAQAMNPVTVTVMDTSGYPISCDRADGCAVLRLAVSHGKAKAALGYGLSSGTIGDRNGSRPAFLSAVASASRGEFIPVAGGVLVLDAQDHVIGAVGVSGDSSDNDERAAIAGIEAANLRVGLTPEN</sequence>
<dbReference type="RefSeq" id="WP_075571185.1">
    <property type="nucleotide sequence ID" value="NZ_MSDO01000025.1"/>
</dbReference>
<gene>
    <name evidence="1" type="ORF">BTW07_16015</name>
</gene>
<dbReference type="AlphaFoldDB" id="A0A1Q8SNT8"/>
<dbReference type="SUPFAM" id="SSF143744">
    <property type="entry name" value="GlcG-like"/>
    <property type="match status" value="1"/>
</dbReference>
<comment type="caution">
    <text evidence="1">The sequence shown here is derived from an EMBL/GenBank/DDBJ whole genome shotgun (WGS) entry which is preliminary data.</text>
</comment>
<evidence type="ECO:0000313" key="2">
    <source>
        <dbReference type="Proteomes" id="UP000186878"/>
    </source>
</evidence>
<dbReference type="InterPro" id="IPR005624">
    <property type="entry name" value="PduO/GlcC-like"/>
</dbReference>
<dbReference type="STRING" id="404433.BTW07_16015"/>
<reference evidence="1 2" key="1">
    <citation type="submission" date="2016-12" db="EMBL/GenBank/DDBJ databases">
        <title>Draft genome sequences of strains Salinicola socius SMB35, Salinicola sp. MH3R3-1 and Chromohalobacter sp. SMB17 from the Verkhnekamsk potash mining region of Russia.</title>
        <authorList>
            <person name="Mavrodi D.V."/>
            <person name="Olsson B.E."/>
            <person name="Korsakova E.S."/>
            <person name="Pyankova A."/>
            <person name="Mavrodi O.V."/>
            <person name="Plotnikova E.G."/>
        </authorList>
    </citation>
    <scope>NUCLEOTIDE SEQUENCE [LARGE SCALE GENOMIC DNA]</scope>
    <source>
        <strain evidence="1 2">SMB35</strain>
    </source>
</reference>
<proteinExistence type="predicted"/>
<accession>A0A1Q8SNT8</accession>
<dbReference type="InterPro" id="IPR038084">
    <property type="entry name" value="PduO/GlcC-like_sf"/>
</dbReference>
<dbReference type="PANTHER" id="PTHR34309:SF10">
    <property type="entry name" value="SLR1406 PROTEIN"/>
    <property type="match status" value="1"/>
</dbReference>
<organism evidence="1 2">
    <name type="scientific">Salinicola socius</name>
    <dbReference type="NCBI Taxonomy" id="404433"/>
    <lineage>
        <taxon>Bacteria</taxon>
        <taxon>Pseudomonadati</taxon>
        <taxon>Pseudomonadota</taxon>
        <taxon>Gammaproteobacteria</taxon>
        <taxon>Oceanospirillales</taxon>
        <taxon>Halomonadaceae</taxon>
        <taxon>Salinicola</taxon>
    </lineage>
</organism>
<dbReference type="OrthoDB" id="9815788at2"/>
<dbReference type="Gene3D" id="3.30.450.150">
    <property type="entry name" value="Haem-degrading domain"/>
    <property type="match status" value="1"/>
</dbReference>
<evidence type="ECO:0000313" key="1">
    <source>
        <dbReference type="EMBL" id="OLO03046.1"/>
    </source>
</evidence>
<dbReference type="PANTHER" id="PTHR34309">
    <property type="entry name" value="SLR1406 PROTEIN"/>
    <property type="match status" value="1"/>
</dbReference>
<protein>
    <submittedName>
        <fullName evidence="1">GlcG protein</fullName>
    </submittedName>
</protein>